<evidence type="ECO:0000256" key="4">
    <source>
        <dbReference type="ARBA" id="ARBA00022475"/>
    </source>
</evidence>
<evidence type="ECO:0000256" key="2">
    <source>
        <dbReference type="ARBA" id="ARBA00004651"/>
    </source>
</evidence>
<comment type="similarity">
    <text evidence="3 9">Belongs to the FliF family.</text>
</comment>
<evidence type="ECO:0000256" key="3">
    <source>
        <dbReference type="ARBA" id="ARBA00007971"/>
    </source>
</evidence>
<evidence type="ECO:0000259" key="12">
    <source>
        <dbReference type="Pfam" id="PF01514"/>
    </source>
</evidence>
<dbReference type="InterPro" id="IPR045851">
    <property type="entry name" value="AMP-bd_C_sf"/>
</dbReference>
<keyword evidence="14" id="KW-0282">Flagellum</keyword>
<feature type="domain" description="Flagellar M-ring N-terminal" evidence="12">
    <location>
        <begin position="46"/>
        <end position="221"/>
    </location>
</feature>
<keyword evidence="7 11" id="KW-0472">Membrane</keyword>
<keyword evidence="14" id="KW-0969">Cilium</keyword>
<evidence type="ECO:0000256" key="7">
    <source>
        <dbReference type="ARBA" id="ARBA00023136"/>
    </source>
</evidence>
<dbReference type="Gene3D" id="3.30.300.30">
    <property type="match status" value="1"/>
</dbReference>
<name>A0ABS3DSX9_9BACI</name>
<dbReference type="InterPro" id="IPR043427">
    <property type="entry name" value="YscJ/FliF"/>
</dbReference>
<keyword evidence="6 11" id="KW-1133">Transmembrane helix</keyword>
<evidence type="ECO:0000256" key="9">
    <source>
        <dbReference type="PIRNR" id="PIRNR004862"/>
    </source>
</evidence>
<evidence type="ECO:0000256" key="10">
    <source>
        <dbReference type="SAM" id="MobiDB-lite"/>
    </source>
</evidence>
<evidence type="ECO:0000259" key="13">
    <source>
        <dbReference type="Pfam" id="PF08345"/>
    </source>
</evidence>
<dbReference type="Proteomes" id="UP000663970">
    <property type="component" value="Unassembled WGS sequence"/>
</dbReference>
<keyword evidence="8 9" id="KW-0975">Bacterial flagellum</keyword>
<reference evidence="14 15" key="1">
    <citation type="submission" date="2020-12" db="EMBL/GenBank/DDBJ databases">
        <title>Oil enriched cultivation method for isolating marine PHA-producing bacteria.</title>
        <authorList>
            <person name="Zheng W."/>
            <person name="Yu S."/>
            <person name="Huang Y."/>
        </authorList>
    </citation>
    <scope>NUCLEOTIDE SEQUENCE [LARGE SCALE GENOMIC DNA]</scope>
    <source>
        <strain evidence="14 15">SY-2-6</strain>
    </source>
</reference>
<comment type="function">
    <text evidence="9">The M ring may be actively involved in energy transduction.</text>
</comment>
<evidence type="ECO:0000313" key="14">
    <source>
        <dbReference type="EMBL" id="MBN8234447.1"/>
    </source>
</evidence>
<keyword evidence="14" id="KW-0966">Cell projection</keyword>
<comment type="caution">
    <text evidence="14">The sequence shown here is derived from an EMBL/GenBank/DDBJ whole genome shotgun (WGS) entry which is preliminary data.</text>
</comment>
<comment type="subcellular location">
    <subcellularLocation>
        <location evidence="1 9">Bacterial flagellum basal body</location>
    </subcellularLocation>
    <subcellularLocation>
        <location evidence="2">Cell membrane</location>
        <topology evidence="2">Multi-pass membrane protein</topology>
    </subcellularLocation>
</comment>
<dbReference type="EMBL" id="JAEKJY010000001">
    <property type="protein sequence ID" value="MBN8234447.1"/>
    <property type="molecule type" value="Genomic_DNA"/>
</dbReference>
<organism evidence="14 15">
    <name type="scientific">Halobacillus kuroshimensis</name>
    <dbReference type="NCBI Taxonomy" id="302481"/>
    <lineage>
        <taxon>Bacteria</taxon>
        <taxon>Bacillati</taxon>
        <taxon>Bacillota</taxon>
        <taxon>Bacilli</taxon>
        <taxon>Bacillales</taxon>
        <taxon>Bacillaceae</taxon>
        <taxon>Halobacillus</taxon>
    </lineage>
</organism>
<dbReference type="RefSeq" id="WP_206932573.1">
    <property type="nucleotide sequence ID" value="NZ_JAEKJY010000001.1"/>
</dbReference>
<dbReference type="Pfam" id="PF01514">
    <property type="entry name" value="YscJ_FliF"/>
    <property type="match status" value="1"/>
</dbReference>
<keyword evidence="5 11" id="KW-0812">Transmembrane</keyword>
<evidence type="ECO:0000256" key="8">
    <source>
        <dbReference type="ARBA" id="ARBA00023143"/>
    </source>
</evidence>
<dbReference type="PIRSF" id="PIRSF004862">
    <property type="entry name" value="FliF"/>
    <property type="match status" value="1"/>
</dbReference>
<protein>
    <recommendedName>
        <fullName evidence="9">Flagellar M-ring protein</fullName>
    </recommendedName>
</protein>
<evidence type="ECO:0000256" key="6">
    <source>
        <dbReference type="ARBA" id="ARBA00022989"/>
    </source>
</evidence>
<evidence type="ECO:0000256" key="11">
    <source>
        <dbReference type="SAM" id="Phobius"/>
    </source>
</evidence>
<dbReference type="PRINTS" id="PR01009">
    <property type="entry name" value="FLGMRINGFLIF"/>
</dbReference>
<dbReference type="InterPro" id="IPR006182">
    <property type="entry name" value="FliF_N_dom"/>
</dbReference>
<dbReference type="PANTHER" id="PTHR30046">
    <property type="entry name" value="FLAGELLAR M-RING PROTEIN"/>
    <property type="match status" value="1"/>
</dbReference>
<proteinExistence type="inferred from homology"/>
<evidence type="ECO:0000256" key="1">
    <source>
        <dbReference type="ARBA" id="ARBA00004117"/>
    </source>
</evidence>
<dbReference type="InterPro" id="IPR013556">
    <property type="entry name" value="Flag_M-ring_C"/>
</dbReference>
<dbReference type="PANTHER" id="PTHR30046:SF0">
    <property type="entry name" value="FLAGELLAR M-RING PROTEIN"/>
    <property type="match status" value="1"/>
</dbReference>
<evidence type="ECO:0000256" key="5">
    <source>
        <dbReference type="ARBA" id="ARBA00022692"/>
    </source>
</evidence>
<feature type="region of interest" description="Disordered" evidence="10">
    <location>
        <begin position="485"/>
        <end position="521"/>
    </location>
</feature>
<dbReference type="Pfam" id="PF08345">
    <property type="entry name" value="YscJ_FliF_C"/>
    <property type="match status" value="1"/>
</dbReference>
<feature type="region of interest" description="Disordered" evidence="10">
    <location>
        <begin position="310"/>
        <end position="339"/>
    </location>
</feature>
<dbReference type="InterPro" id="IPR000067">
    <property type="entry name" value="FlgMring_FliF"/>
</dbReference>
<sequence length="535" mass="59785">MKEQLHVFKERLTAFWKGRSKGQRSLMTIAGAVLIIALIVISVLASNTGMVPLYKDITVQEAGQIKAELDTRGIPYELDQGGTSILVPDSEVEGLLVDLAASGIPNSGTIDYSFFSNNIQWGMTDNEFDVIKLDAMQTELAGLITGIQGIENAKVMINMPEEQLFAADAEANASASVVLDVQPGYQLEASQVETLYNLVSKSVPDLSKDNIVIMDQNFNYFDNQSELAGQEDMYTYQQKVKSDIEKDIKQRLQHMLGMMIGEQKVIATVTADIDFTKENRVEELVEPVDPETMEGLPVSMELIEETYEDGAVPEGGTAGTGDEDIPNYEAGETGSGDYEMKKETINNEFNRIKKNIEESPYKVRDLGIQVAVDNKKSVNEDGSIEYLTAAEEQTVQESVQSIVDSMITTSINEEYEQENTDGKVSIVFQEFSGQVEFPTGEPSTGLPMWAYIVAGGLLLVIIVLIWRLLRRNKEEEEEEFYVYTEESAVPEEKTEIPEIKEKEDESTQKRKQLEKMAKEKPEDFAKLLRSWISDD</sequence>
<gene>
    <name evidence="14" type="primary">fliF</name>
    <name evidence="14" type="ORF">JF544_04265</name>
</gene>
<feature type="transmembrane region" description="Helical" evidence="11">
    <location>
        <begin position="26"/>
        <end position="45"/>
    </location>
</feature>
<feature type="compositionally biased region" description="Basic and acidic residues" evidence="10">
    <location>
        <begin position="490"/>
        <end position="521"/>
    </location>
</feature>
<accession>A0ABS3DSX9</accession>
<evidence type="ECO:0000313" key="15">
    <source>
        <dbReference type="Proteomes" id="UP000663970"/>
    </source>
</evidence>
<feature type="domain" description="Flagellar M-ring C-terminal" evidence="13">
    <location>
        <begin position="257"/>
        <end position="401"/>
    </location>
</feature>
<feature type="transmembrane region" description="Helical" evidence="11">
    <location>
        <begin position="448"/>
        <end position="469"/>
    </location>
</feature>
<keyword evidence="4" id="KW-1003">Cell membrane</keyword>
<dbReference type="NCBIfam" id="TIGR00206">
    <property type="entry name" value="fliF"/>
    <property type="match status" value="1"/>
</dbReference>
<keyword evidence="15" id="KW-1185">Reference proteome</keyword>